<dbReference type="GeneID" id="5410454"/>
<dbReference type="STRING" id="456442.Mboo_1861"/>
<dbReference type="EMBL" id="CP000780">
    <property type="protein sequence ID" value="ABS56376.1"/>
    <property type="molecule type" value="Genomic_DNA"/>
</dbReference>
<reference evidence="2" key="1">
    <citation type="journal article" date="2015" name="Microbiology">
        <title>Genome of Methanoregula boonei 6A8 reveals adaptations to oligotrophic peatland environments.</title>
        <authorList>
            <person name="Braeuer S."/>
            <person name="Cadillo-Quiroz H."/>
            <person name="Kyrpides N."/>
            <person name="Woyke T."/>
            <person name="Goodwin L."/>
            <person name="Detter C."/>
            <person name="Podell S."/>
            <person name="Yavitt J.B."/>
            <person name="Zinder S.H."/>
        </authorList>
    </citation>
    <scope>NUCLEOTIDE SEQUENCE [LARGE SCALE GENOMIC DNA]</scope>
    <source>
        <strain evidence="2">DSM 21154 / JCM 14090 / 6A8</strain>
    </source>
</reference>
<dbReference type="AlphaFoldDB" id="A7I9G5"/>
<name>A7I9G5_METB6</name>
<sequence length="115" mass="12579">MARELTEKDLAIFKKLAPECDDLTCGGSGHRFHAILPPVSNHFAESAEDFTERISRLSDEELAYITDKILTGEEGLGCVEPEDAEALVKLVHDRISPDMAKKVIAAYESGGECNT</sequence>
<dbReference type="OrthoDB" id="146424at2157"/>
<dbReference type="KEGG" id="mbn:Mboo_1861"/>
<dbReference type="Proteomes" id="UP000002408">
    <property type="component" value="Chromosome"/>
</dbReference>
<evidence type="ECO:0000313" key="2">
    <source>
        <dbReference type="Proteomes" id="UP000002408"/>
    </source>
</evidence>
<dbReference type="eggNOG" id="arCOG03390">
    <property type="taxonomic scope" value="Archaea"/>
</dbReference>
<protein>
    <submittedName>
        <fullName evidence="1">Uncharacterized protein</fullName>
    </submittedName>
</protein>
<accession>A7I9G5</accession>
<proteinExistence type="predicted"/>
<dbReference type="HOGENOM" id="CLU_169412_0_0_2"/>
<evidence type="ECO:0000313" key="1">
    <source>
        <dbReference type="EMBL" id="ABS56376.1"/>
    </source>
</evidence>
<keyword evidence="2" id="KW-1185">Reference proteome</keyword>
<gene>
    <name evidence="1" type="ordered locus">Mboo_1861</name>
</gene>
<dbReference type="RefSeq" id="WP_012107428.1">
    <property type="nucleotide sequence ID" value="NC_009712.1"/>
</dbReference>
<organism evidence="1 2">
    <name type="scientific">Methanoregula boonei (strain DSM 21154 / JCM 14090 / 6A8)</name>
    <dbReference type="NCBI Taxonomy" id="456442"/>
    <lineage>
        <taxon>Archaea</taxon>
        <taxon>Methanobacteriati</taxon>
        <taxon>Methanobacteriota</taxon>
        <taxon>Stenosarchaea group</taxon>
        <taxon>Methanomicrobia</taxon>
        <taxon>Methanomicrobiales</taxon>
        <taxon>Methanoregulaceae</taxon>
        <taxon>Methanoregula</taxon>
    </lineage>
</organism>